<dbReference type="EMBL" id="BAABWN010000012">
    <property type="protein sequence ID" value="GAA6169524.1"/>
    <property type="molecule type" value="Genomic_DNA"/>
</dbReference>
<reference evidence="1 2" key="1">
    <citation type="submission" date="2024-04" db="EMBL/GenBank/DDBJ databases">
        <title>Draft genome sequence of Sessilibacter corallicola NBRC 116591.</title>
        <authorList>
            <person name="Miyakawa T."/>
            <person name="Kusuya Y."/>
            <person name="Miura T."/>
        </authorList>
    </citation>
    <scope>NUCLEOTIDE SEQUENCE [LARGE SCALE GENOMIC DNA]</scope>
    <source>
        <strain evidence="1 2">KU-00831-HH</strain>
    </source>
</reference>
<dbReference type="Proteomes" id="UP001465153">
    <property type="component" value="Unassembled WGS sequence"/>
</dbReference>
<sequence length="130" mass="14744">MRLNFNDSDANSTTSKLPTVALNSHSNHRVEIHIKDNQDNTFTLIALSGIDQHLPNKTIKQGPFYTYNHARSAQSAINNELVRTGFSLTDNPAIWEINAQGVAAKIRETKLQNKMSYKFDPKDVYLDHNF</sequence>
<proteinExistence type="predicted"/>
<evidence type="ECO:0000313" key="2">
    <source>
        <dbReference type="Proteomes" id="UP001465153"/>
    </source>
</evidence>
<evidence type="ECO:0000313" key="1">
    <source>
        <dbReference type="EMBL" id="GAA6169524.1"/>
    </source>
</evidence>
<dbReference type="RefSeq" id="WP_233090190.1">
    <property type="nucleotide sequence ID" value="NZ_BAABWN010000012.1"/>
</dbReference>
<accession>A0ABQ0AD00</accession>
<protein>
    <submittedName>
        <fullName evidence="1">Uncharacterized protein</fullName>
    </submittedName>
</protein>
<name>A0ABQ0AD00_9GAMM</name>
<comment type="caution">
    <text evidence="1">The sequence shown here is derived from an EMBL/GenBank/DDBJ whole genome shotgun (WGS) entry which is preliminary data.</text>
</comment>
<keyword evidence="2" id="KW-1185">Reference proteome</keyword>
<gene>
    <name evidence="1" type="ORF">NBRC116591_33350</name>
</gene>
<dbReference type="Pfam" id="PF24876">
    <property type="entry name" value="PA4575"/>
    <property type="match status" value="1"/>
</dbReference>
<dbReference type="InterPro" id="IPR056903">
    <property type="entry name" value="PA4575-like"/>
</dbReference>
<organism evidence="1 2">
    <name type="scientific">Sessilibacter corallicola</name>
    <dbReference type="NCBI Taxonomy" id="2904075"/>
    <lineage>
        <taxon>Bacteria</taxon>
        <taxon>Pseudomonadati</taxon>
        <taxon>Pseudomonadota</taxon>
        <taxon>Gammaproteobacteria</taxon>
        <taxon>Cellvibrionales</taxon>
        <taxon>Cellvibrionaceae</taxon>
        <taxon>Sessilibacter</taxon>
    </lineage>
</organism>